<keyword evidence="4" id="KW-1185">Reference proteome</keyword>
<dbReference type="AlphaFoldDB" id="R0IJ73"/>
<feature type="chain" id="PRO_5004353090" evidence="2">
    <location>
        <begin position="22"/>
        <end position="359"/>
    </location>
</feature>
<feature type="compositionally biased region" description="Basic and acidic residues" evidence="1">
    <location>
        <begin position="64"/>
        <end position="95"/>
    </location>
</feature>
<organism evidence="3 4">
    <name type="scientific">Exserohilum turcicum (strain 28A)</name>
    <name type="common">Northern leaf blight fungus</name>
    <name type="synonym">Setosphaeria turcica</name>
    <dbReference type="NCBI Taxonomy" id="671987"/>
    <lineage>
        <taxon>Eukaryota</taxon>
        <taxon>Fungi</taxon>
        <taxon>Dikarya</taxon>
        <taxon>Ascomycota</taxon>
        <taxon>Pezizomycotina</taxon>
        <taxon>Dothideomycetes</taxon>
        <taxon>Pleosporomycetidae</taxon>
        <taxon>Pleosporales</taxon>
        <taxon>Pleosporineae</taxon>
        <taxon>Pleosporaceae</taxon>
        <taxon>Exserohilum</taxon>
    </lineage>
</organism>
<feature type="signal peptide" evidence="2">
    <location>
        <begin position="1"/>
        <end position="21"/>
    </location>
</feature>
<evidence type="ECO:0000256" key="1">
    <source>
        <dbReference type="SAM" id="MobiDB-lite"/>
    </source>
</evidence>
<reference evidence="3 4" key="2">
    <citation type="journal article" date="2013" name="PLoS Genet.">
        <title>Comparative genome structure, secondary metabolite, and effector coding capacity across Cochliobolus pathogens.</title>
        <authorList>
            <person name="Condon B.J."/>
            <person name="Leng Y."/>
            <person name="Wu D."/>
            <person name="Bushley K.E."/>
            <person name="Ohm R.A."/>
            <person name="Otillar R."/>
            <person name="Martin J."/>
            <person name="Schackwitz W."/>
            <person name="Grimwood J."/>
            <person name="MohdZainudin N."/>
            <person name="Xue C."/>
            <person name="Wang R."/>
            <person name="Manning V.A."/>
            <person name="Dhillon B."/>
            <person name="Tu Z.J."/>
            <person name="Steffenson B.J."/>
            <person name="Salamov A."/>
            <person name="Sun H."/>
            <person name="Lowry S."/>
            <person name="LaButti K."/>
            <person name="Han J."/>
            <person name="Copeland A."/>
            <person name="Lindquist E."/>
            <person name="Barry K."/>
            <person name="Schmutz J."/>
            <person name="Baker S.E."/>
            <person name="Ciuffetti L.M."/>
            <person name="Grigoriev I.V."/>
            <person name="Zhong S."/>
            <person name="Turgeon B.G."/>
        </authorList>
    </citation>
    <scope>NUCLEOTIDE SEQUENCE [LARGE SCALE GENOMIC DNA]</scope>
    <source>
        <strain evidence="4">28A</strain>
    </source>
</reference>
<feature type="compositionally biased region" description="Pro residues" evidence="1">
    <location>
        <begin position="150"/>
        <end position="159"/>
    </location>
</feature>
<dbReference type="OrthoDB" id="5397628at2759"/>
<dbReference type="EMBL" id="KB908703">
    <property type="protein sequence ID" value="EOA85195.1"/>
    <property type="molecule type" value="Genomic_DNA"/>
</dbReference>
<evidence type="ECO:0000313" key="4">
    <source>
        <dbReference type="Proteomes" id="UP000016935"/>
    </source>
</evidence>
<evidence type="ECO:0000256" key="2">
    <source>
        <dbReference type="SAM" id="SignalP"/>
    </source>
</evidence>
<reference evidence="3 4" key="1">
    <citation type="journal article" date="2012" name="PLoS Pathog.">
        <title>Diverse lifestyles and strategies of plant pathogenesis encoded in the genomes of eighteen Dothideomycetes fungi.</title>
        <authorList>
            <person name="Ohm R.A."/>
            <person name="Feau N."/>
            <person name="Henrissat B."/>
            <person name="Schoch C.L."/>
            <person name="Horwitz B.A."/>
            <person name="Barry K.W."/>
            <person name="Condon B.J."/>
            <person name="Copeland A.C."/>
            <person name="Dhillon B."/>
            <person name="Glaser F."/>
            <person name="Hesse C.N."/>
            <person name="Kosti I."/>
            <person name="LaButti K."/>
            <person name="Lindquist E.A."/>
            <person name="Lucas S."/>
            <person name="Salamov A.A."/>
            <person name="Bradshaw R.E."/>
            <person name="Ciuffetti L."/>
            <person name="Hamelin R.C."/>
            <person name="Kema G.H.J."/>
            <person name="Lawrence C."/>
            <person name="Scott J.A."/>
            <person name="Spatafora J.W."/>
            <person name="Turgeon B.G."/>
            <person name="de Wit P.J.G.M."/>
            <person name="Zhong S."/>
            <person name="Goodwin S.B."/>
            <person name="Grigoriev I.V."/>
        </authorList>
    </citation>
    <scope>NUCLEOTIDE SEQUENCE [LARGE SCALE GENOMIC DNA]</scope>
    <source>
        <strain evidence="4">28A</strain>
    </source>
</reference>
<dbReference type="RefSeq" id="XP_008027650.1">
    <property type="nucleotide sequence ID" value="XM_008029459.1"/>
</dbReference>
<evidence type="ECO:0000313" key="3">
    <source>
        <dbReference type="EMBL" id="EOA85195.1"/>
    </source>
</evidence>
<sequence>MGAILSLPFTILNFVLPFTRAGTPLSQDLLHTAVLCGTLYFAPQIGEWYNARQQGHGYSEQGEQEIHAPHQGDDRELRNREPQGDEPPLDERLVLQDDGEEEGGGGGGAGGARPPRAPTPPPMRHQAHVEDDDHDAIPVRHQHEEADPFAPGPANPPPANARAPPTQRTVGTKKAKSLARKDQQRAYNEWLRQEAEIRRRQEDEGREEREAALALERERRAAAEEAIRAKEREEREALKREREKEAEEEAERRERVVSYVRSKLEQDGCVDLVDAAWKEGKDSTWVERLVRASGLMGQSQKDGSRVMLTGKDWLVRIDQQVVARAYAEAEHFGQANGGRLGFGDFGNILEKAVLGSIEA</sequence>
<dbReference type="Proteomes" id="UP000016935">
    <property type="component" value="Unassembled WGS sequence"/>
</dbReference>
<keyword evidence="2" id="KW-0732">Signal</keyword>
<accession>R0IJ73</accession>
<feature type="region of interest" description="Disordered" evidence="1">
    <location>
        <begin position="229"/>
        <end position="251"/>
    </location>
</feature>
<feature type="region of interest" description="Disordered" evidence="1">
    <location>
        <begin position="55"/>
        <end position="186"/>
    </location>
</feature>
<gene>
    <name evidence="3" type="ORF">SETTUDRAFT_163890</name>
</gene>
<feature type="compositionally biased region" description="Basic and acidic residues" evidence="1">
    <location>
        <begin position="127"/>
        <end position="146"/>
    </location>
</feature>
<name>R0IJ73_EXST2</name>
<dbReference type="eggNOG" id="ENOG502S8J5">
    <property type="taxonomic scope" value="Eukaryota"/>
</dbReference>
<proteinExistence type="predicted"/>
<dbReference type="STRING" id="671987.R0IJ73"/>
<protein>
    <submittedName>
        <fullName evidence="3">Uncharacterized protein</fullName>
    </submittedName>
</protein>
<dbReference type="HOGENOM" id="CLU_801643_0_0_1"/>
<dbReference type="GeneID" id="19398930"/>